<dbReference type="PANTHER" id="PTHR12760">
    <property type="entry name" value="TETRATRICOPEPTIDE REPEAT PROTEIN"/>
    <property type="match status" value="1"/>
</dbReference>
<dbReference type="InterPro" id="IPR055217">
    <property type="entry name" value="TPR_EMC2"/>
</dbReference>
<sequence>MSTEPITLDRALEWLAEQRILQERKPYDVVRMGEWILEQNQLGALGDDLWAFLEQVALAAAELGNYELAELCLSRLTARFPDSARVVLLQGTILEAKGLLQEARTLYTDYLGKDPSNILIHKRLIAAIRSGPDGLAEATAELAEFVDTFPLDQESWLELASLYMQQNKYAQAVYALEELLLIAPHNAFYLLEYAEVLYTAGDIGKAYKIYLRILELSDGILAPEKYRAAGKIRGPWVRALWGLKMSIVQIRAEHAPKRPASDALDIVPEKVDAVDTLVTKLLLDSIYAPNVPDATPIDVRAAVRSILAAS</sequence>
<protein>
    <recommendedName>
        <fullName evidence="4">ER membrane protein complex subunit 2</fullName>
    </recommendedName>
</protein>
<comment type="subunit">
    <text evidence="4">Component of the ER membrane protein complex (EMC).</text>
</comment>
<evidence type="ECO:0000259" key="5">
    <source>
        <dbReference type="Pfam" id="PF22890"/>
    </source>
</evidence>
<comment type="similarity">
    <text evidence="4">Belongs to the EMC2 family.</text>
</comment>
<keyword evidence="1" id="KW-0677">Repeat</keyword>
<organism evidence="6 7">
    <name type="scientific">Malassezia vespertilionis</name>
    <dbReference type="NCBI Taxonomy" id="2020962"/>
    <lineage>
        <taxon>Eukaryota</taxon>
        <taxon>Fungi</taxon>
        <taxon>Dikarya</taxon>
        <taxon>Basidiomycota</taxon>
        <taxon>Ustilaginomycotina</taxon>
        <taxon>Malasseziomycetes</taxon>
        <taxon>Malasseziales</taxon>
        <taxon>Malasseziaceae</taxon>
        <taxon>Malassezia</taxon>
    </lineage>
</organism>
<dbReference type="PROSITE" id="PS50005">
    <property type="entry name" value="TPR"/>
    <property type="match status" value="1"/>
</dbReference>
<evidence type="ECO:0000313" key="6">
    <source>
        <dbReference type="EMBL" id="PKI83227.1"/>
    </source>
</evidence>
<evidence type="ECO:0000256" key="1">
    <source>
        <dbReference type="ARBA" id="ARBA00022737"/>
    </source>
</evidence>
<reference evidence="6 7" key="1">
    <citation type="submission" date="2017-10" db="EMBL/GenBank/DDBJ databases">
        <title>A novel species of cold-tolerant Malassezia isolated from bats.</title>
        <authorList>
            <person name="Lorch J.M."/>
            <person name="Palmer J.M."/>
            <person name="Vanderwolf K.J."/>
            <person name="Schmidt K.Z."/>
            <person name="Verant M.L."/>
            <person name="Weller T.J."/>
            <person name="Blehert D.S."/>
        </authorList>
    </citation>
    <scope>NUCLEOTIDE SEQUENCE [LARGE SCALE GENOMIC DNA]</scope>
    <source>
        <strain evidence="6 7">NWHC:44797-103</strain>
    </source>
</reference>
<evidence type="ECO:0000256" key="2">
    <source>
        <dbReference type="ARBA" id="ARBA00022803"/>
    </source>
</evidence>
<feature type="repeat" description="TPR" evidence="3">
    <location>
        <begin position="153"/>
        <end position="186"/>
    </location>
</feature>
<feature type="domain" description="EMC2 TPR-like" evidence="5">
    <location>
        <begin position="89"/>
        <end position="196"/>
    </location>
</feature>
<dbReference type="InterPro" id="IPR011990">
    <property type="entry name" value="TPR-like_helical_dom_sf"/>
</dbReference>
<dbReference type="InterPro" id="IPR039856">
    <property type="entry name" value="EMC2-like"/>
</dbReference>
<comment type="function">
    <text evidence="4">Part of the endoplasmic reticulum membrane protein complex (EMC) that enables the energy-independent insertion into endoplasmic reticulum membranes of newly synthesized membrane proteins.</text>
</comment>
<proteinExistence type="inferred from homology"/>
<keyword evidence="4" id="KW-0256">Endoplasmic reticulum</keyword>
<dbReference type="GO" id="GO:0072546">
    <property type="term" value="C:EMC complex"/>
    <property type="evidence" value="ECO:0007669"/>
    <property type="project" value="UniProtKB-UniRule"/>
</dbReference>
<dbReference type="SUPFAM" id="SSF48452">
    <property type="entry name" value="TPR-like"/>
    <property type="match status" value="1"/>
</dbReference>
<keyword evidence="7" id="KW-1185">Reference proteome</keyword>
<evidence type="ECO:0000313" key="7">
    <source>
        <dbReference type="Proteomes" id="UP000232875"/>
    </source>
</evidence>
<dbReference type="OrthoDB" id="124397at2759"/>
<evidence type="ECO:0000256" key="4">
    <source>
        <dbReference type="RuleBase" id="RU367091"/>
    </source>
</evidence>
<gene>
    <name evidence="6" type="ORF">MVES_002925</name>
</gene>
<dbReference type="STRING" id="2020962.A0A2N1J9J6"/>
<dbReference type="Gene3D" id="1.25.40.10">
    <property type="entry name" value="Tetratricopeptide repeat domain"/>
    <property type="match status" value="1"/>
</dbReference>
<dbReference type="Proteomes" id="UP000232875">
    <property type="component" value="Unassembled WGS sequence"/>
</dbReference>
<comment type="subcellular location">
    <subcellularLocation>
        <location evidence="4">Endoplasmic reticulum membrane</location>
        <topology evidence="4">Peripheral membrane protein</topology>
        <orientation evidence="4">Cytoplasmic side</orientation>
    </subcellularLocation>
</comment>
<dbReference type="EMBL" id="KZ454992">
    <property type="protein sequence ID" value="PKI83227.1"/>
    <property type="molecule type" value="Genomic_DNA"/>
</dbReference>
<name>A0A2N1J9J6_9BASI</name>
<dbReference type="Pfam" id="PF22890">
    <property type="entry name" value="TPR_EMC2"/>
    <property type="match status" value="1"/>
</dbReference>
<evidence type="ECO:0000256" key="3">
    <source>
        <dbReference type="PROSITE-ProRule" id="PRU00339"/>
    </source>
</evidence>
<dbReference type="InterPro" id="IPR019734">
    <property type="entry name" value="TPR_rpt"/>
</dbReference>
<dbReference type="AlphaFoldDB" id="A0A2N1J9J6"/>
<dbReference type="SMART" id="SM00028">
    <property type="entry name" value="TPR"/>
    <property type="match status" value="4"/>
</dbReference>
<keyword evidence="4" id="KW-0472">Membrane</keyword>
<keyword evidence="2 3" id="KW-0802">TPR repeat</keyword>
<accession>A0A2N1J9J6</accession>